<dbReference type="Pfam" id="PF17408">
    <property type="entry name" value="MCD_N"/>
    <property type="match status" value="1"/>
</dbReference>
<sequence>MKPETQRDPGRAPRPAFLAELFESLTDRTRRLWGRSGAESPAVEAPDLSELGEALLSRRGEASGVAIAREMLAAFDRADPGQRLAFLQNLADRFGPDPASVARALAAVGRDPEGVEAVEALHAASEPRRQELLRRLNLAPGGTTALVRMREELLRHLRDDPALRRVDSDFAHLFASWFNRGFLVLRHIDWNTPASILEKIIRYEAVHAIRNWDDLRNRLQPTDRRCYGFFHPQLVDEPLIFVEVALTREIPDNVAGLLDLDRKPIAAEAADTAVFYSISNTQRGLAGVSFGNFLIKQVVEELKAELPEIKTFVTLSPVPGFAAWLAAQRKDENSELIGPDQRIAFATLDDPGWHLDPARAEALREPLLAAAATYFLTARDAKGRVIDPVARFHLGNGARLERLNFLGDVSANGLKQSHGLMVNYLYDLGRIEANHEGFAERGAVAASDSVKRALSQPNA</sequence>
<dbReference type="STRING" id="147645.A6J80_15845"/>
<feature type="domain" description="Malonyl-CoA decarboxylase N-terminal" evidence="2">
    <location>
        <begin position="94"/>
        <end position="178"/>
    </location>
</feature>
<feature type="domain" description="Malonyl-CoA decarboxylase C-terminal" evidence="1">
    <location>
        <begin position="181"/>
        <end position="427"/>
    </location>
</feature>
<dbReference type="EMBL" id="CP020442">
    <property type="protein sequence ID" value="ARC37646.1"/>
    <property type="molecule type" value="Genomic_DNA"/>
</dbReference>
<dbReference type="InterPro" id="IPR035372">
    <property type="entry name" value="MCD_N"/>
</dbReference>
<accession>A0A1V0GUV5</accession>
<dbReference type="Proteomes" id="UP000191257">
    <property type="component" value="Chromosome"/>
</dbReference>
<evidence type="ECO:0000313" key="4">
    <source>
        <dbReference type="Proteomes" id="UP000191257"/>
    </source>
</evidence>
<name>A0A1V0GUV5_9RHOB</name>
<dbReference type="KEGG" id="pye:A6J80_15845"/>
<proteinExistence type="predicted"/>
<organism evidence="3 4">
    <name type="scientific">Paracoccus yeei</name>
    <dbReference type="NCBI Taxonomy" id="147645"/>
    <lineage>
        <taxon>Bacteria</taxon>
        <taxon>Pseudomonadati</taxon>
        <taxon>Pseudomonadota</taxon>
        <taxon>Alphaproteobacteria</taxon>
        <taxon>Rhodobacterales</taxon>
        <taxon>Paracoccaceae</taxon>
        <taxon>Paracoccus</taxon>
    </lineage>
</organism>
<dbReference type="Gene3D" id="3.40.630.150">
    <property type="entry name" value="Malonyl-CoA decarboxylase, catalytic domain"/>
    <property type="match status" value="1"/>
</dbReference>
<gene>
    <name evidence="3" type="ORF">A6J80_15845</name>
</gene>
<dbReference type="RefSeq" id="WP_080622127.1">
    <property type="nucleotide sequence ID" value="NZ_CAWMZI010000001.1"/>
</dbReference>
<dbReference type="InterPro" id="IPR007956">
    <property type="entry name" value="Malonyl_CoA_deC_C"/>
</dbReference>
<reference evidence="3" key="1">
    <citation type="submission" date="2017-12" db="EMBL/GenBank/DDBJ databases">
        <title>FDA dAtabase for Regulatory Grade micrObial Sequences (FDA-ARGOS): Supporting development and validation of Infectious Disease Dx tests.</title>
        <authorList>
            <person name="Campos J."/>
            <person name="Goldberg B."/>
            <person name="Tallon L."/>
            <person name="Sadzewicz L."/>
            <person name="Sengamalay N."/>
            <person name="Ott S."/>
            <person name="Godinez A."/>
            <person name="Nagaraj S."/>
            <person name="Vyas G."/>
            <person name="Aluvathingal J."/>
            <person name="Nadendla S."/>
            <person name="Geyer C."/>
            <person name="Nandy P."/>
            <person name="Hobson J."/>
            <person name="Sichtig H."/>
        </authorList>
    </citation>
    <scope>NUCLEOTIDE SEQUENCE</scope>
    <source>
        <strain evidence="3">FDAARGOS_252</strain>
    </source>
</reference>
<dbReference type="eggNOG" id="COG1593">
    <property type="taxonomic scope" value="Bacteria"/>
</dbReference>
<dbReference type="Pfam" id="PF05292">
    <property type="entry name" value="MCD"/>
    <property type="match status" value="1"/>
</dbReference>
<evidence type="ECO:0000259" key="2">
    <source>
        <dbReference type="Pfam" id="PF17408"/>
    </source>
</evidence>
<dbReference type="InterPro" id="IPR042303">
    <property type="entry name" value="Malonyl_CoA_deC_C_sf"/>
</dbReference>
<evidence type="ECO:0000259" key="1">
    <source>
        <dbReference type="Pfam" id="PF05292"/>
    </source>
</evidence>
<dbReference type="InterPro" id="IPR038351">
    <property type="entry name" value="MCD_N_sf"/>
</dbReference>
<protein>
    <submittedName>
        <fullName evidence="3">MCD, Malonyl-CoA decarboxylase MCD</fullName>
    </submittedName>
</protein>
<evidence type="ECO:0000313" key="3">
    <source>
        <dbReference type="EMBL" id="ARC37646.1"/>
    </source>
</evidence>
<dbReference type="Gene3D" id="1.20.140.90">
    <property type="entry name" value="Malonyl-CoA decarboxylase, oligemerization domain"/>
    <property type="match status" value="1"/>
</dbReference>
<keyword evidence="4" id="KW-1185">Reference proteome</keyword>
<dbReference type="InterPro" id="IPR038917">
    <property type="entry name" value="Malonyl_CoA_deC"/>
</dbReference>
<dbReference type="GO" id="GO:0006633">
    <property type="term" value="P:fatty acid biosynthetic process"/>
    <property type="evidence" value="ECO:0007669"/>
    <property type="project" value="InterPro"/>
</dbReference>
<dbReference type="PANTHER" id="PTHR28641:SF1">
    <property type="entry name" value="MALONYL-COA DECARBOXYLASE, MITOCHONDRIAL"/>
    <property type="match status" value="1"/>
</dbReference>
<dbReference type="PANTHER" id="PTHR28641">
    <property type="match status" value="1"/>
</dbReference>
<dbReference type="AlphaFoldDB" id="A0A1V0GUV5"/>
<dbReference type="GO" id="GO:0050080">
    <property type="term" value="F:malonyl-CoA decarboxylase activity"/>
    <property type="evidence" value="ECO:0007669"/>
    <property type="project" value="InterPro"/>
</dbReference>